<proteinExistence type="predicted"/>
<feature type="domain" description="F-box" evidence="1">
    <location>
        <begin position="5"/>
        <end position="52"/>
    </location>
</feature>
<name>A0A9J6C3W1_POLVA</name>
<evidence type="ECO:0000313" key="2">
    <source>
        <dbReference type="EMBL" id="KAG5676552.1"/>
    </source>
</evidence>
<dbReference type="InterPro" id="IPR001810">
    <property type="entry name" value="F-box_dom"/>
</dbReference>
<dbReference type="Proteomes" id="UP001107558">
    <property type="component" value="Chromosome 2"/>
</dbReference>
<dbReference type="Gene3D" id="3.80.10.10">
    <property type="entry name" value="Ribonuclease Inhibitor"/>
    <property type="match status" value="1"/>
</dbReference>
<reference evidence="2" key="1">
    <citation type="submission" date="2021-03" db="EMBL/GenBank/DDBJ databases">
        <title>Chromosome level genome of the anhydrobiotic midge Polypedilum vanderplanki.</title>
        <authorList>
            <person name="Yoshida Y."/>
            <person name="Kikawada T."/>
            <person name="Gusev O."/>
        </authorList>
    </citation>
    <scope>NUCLEOTIDE SEQUENCE</scope>
    <source>
        <strain evidence="2">NIAS01</strain>
        <tissue evidence="2">Whole body or cell culture</tissue>
    </source>
</reference>
<accession>A0A9J6C3W1</accession>
<protein>
    <recommendedName>
        <fullName evidence="1">F-box domain-containing protein</fullName>
    </recommendedName>
</protein>
<dbReference type="AlphaFoldDB" id="A0A9J6C3W1"/>
<dbReference type="EMBL" id="JADBJN010000002">
    <property type="protein sequence ID" value="KAG5676552.1"/>
    <property type="molecule type" value="Genomic_DNA"/>
</dbReference>
<dbReference type="CDD" id="cd09917">
    <property type="entry name" value="F-box_SF"/>
    <property type="match status" value="1"/>
</dbReference>
<evidence type="ECO:0000313" key="3">
    <source>
        <dbReference type="Proteomes" id="UP001107558"/>
    </source>
</evidence>
<evidence type="ECO:0000259" key="1">
    <source>
        <dbReference type="PROSITE" id="PS50181"/>
    </source>
</evidence>
<dbReference type="SMART" id="SM00256">
    <property type="entry name" value="FBOX"/>
    <property type="match status" value="1"/>
</dbReference>
<sequence length="390" mass="46197">MDNNYGLFSNIPLELYDNILQFLPEQDLLNVSLVSKEFHNAVFNSSVHMSKISIRMNVRNIRKLEISALMSSKRKYQNMKISSIDIDSINDKDYSWFRFVTCEILKRFSSSLIYIESDIDLEKFNVEIPNLKKLKFVNVPYKMLELSPTGLLSKLTKINELSLVYTMTWRSKVILLDYFKMNSNLEILNINESSLETDFKLPYFNQELHPIDYKIKLKKFSLTRCFWKSENYWQIIINFLKSQSSTLKFLKIDSCSLMTFKSIVEELPKLKTFEGNFYEISNEAAVKIPRNSRIEIFKSRSILKYEEKLANSLIGLKVLKIFQLNYLSLDKIMSLHWPSLVRVEFCYYLGGFMEETDFEESFDLLLEIHPRFNKNIQFVQIPKCEQQNFF</sequence>
<dbReference type="InterPro" id="IPR036047">
    <property type="entry name" value="F-box-like_dom_sf"/>
</dbReference>
<gene>
    <name evidence="2" type="ORF">PVAND_006377</name>
</gene>
<dbReference type="SUPFAM" id="SSF81383">
    <property type="entry name" value="F-box domain"/>
    <property type="match status" value="1"/>
</dbReference>
<dbReference type="PROSITE" id="PS50181">
    <property type="entry name" value="FBOX"/>
    <property type="match status" value="1"/>
</dbReference>
<keyword evidence="3" id="KW-1185">Reference proteome</keyword>
<dbReference type="InterPro" id="IPR032675">
    <property type="entry name" value="LRR_dom_sf"/>
</dbReference>
<comment type="caution">
    <text evidence="2">The sequence shown here is derived from an EMBL/GenBank/DDBJ whole genome shotgun (WGS) entry which is preliminary data.</text>
</comment>
<dbReference type="Pfam" id="PF00646">
    <property type="entry name" value="F-box"/>
    <property type="match status" value="1"/>
</dbReference>
<dbReference type="Gene3D" id="1.20.1280.50">
    <property type="match status" value="1"/>
</dbReference>
<organism evidence="2 3">
    <name type="scientific">Polypedilum vanderplanki</name>
    <name type="common">Sleeping chironomid midge</name>
    <dbReference type="NCBI Taxonomy" id="319348"/>
    <lineage>
        <taxon>Eukaryota</taxon>
        <taxon>Metazoa</taxon>
        <taxon>Ecdysozoa</taxon>
        <taxon>Arthropoda</taxon>
        <taxon>Hexapoda</taxon>
        <taxon>Insecta</taxon>
        <taxon>Pterygota</taxon>
        <taxon>Neoptera</taxon>
        <taxon>Endopterygota</taxon>
        <taxon>Diptera</taxon>
        <taxon>Nematocera</taxon>
        <taxon>Chironomoidea</taxon>
        <taxon>Chironomidae</taxon>
        <taxon>Chironominae</taxon>
        <taxon>Polypedilum</taxon>
        <taxon>Polypedilum</taxon>
    </lineage>
</organism>
<dbReference type="SUPFAM" id="SSF52047">
    <property type="entry name" value="RNI-like"/>
    <property type="match status" value="1"/>
</dbReference>